<evidence type="ECO:0008006" key="3">
    <source>
        <dbReference type="Google" id="ProtNLM"/>
    </source>
</evidence>
<protein>
    <recommendedName>
        <fullName evidence="3">PEP-CTERM sorting domain-containing protein</fullName>
    </recommendedName>
</protein>
<evidence type="ECO:0000313" key="1">
    <source>
        <dbReference type="EMBL" id="PSB00857.1"/>
    </source>
</evidence>
<dbReference type="Proteomes" id="UP000238762">
    <property type="component" value="Unassembled WGS sequence"/>
</dbReference>
<gene>
    <name evidence="1" type="ORF">C7B64_21295</name>
</gene>
<dbReference type="AlphaFoldDB" id="A0A2T1BY57"/>
<accession>A0A2T1BY57</accession>
<reference evidence="1 2" key="2">
    <citation type="submission" date="2018-03" db="EMBL/GenBank/DDBJ databases">
        <title>The ancient ancestry and fast evolution of plastids.</title>
        <authorList>
            <person name="Moore K.R."/>
            <person name="Magnabosco C."/>
            <person name="Momper L."/>
            <person name="Gold D.A."/>
            <person name="Bosak T."/>
            <person name="Fournier G.P."/>
        </authorList>
    </citation>
    <scope>NUCLEOTIDE SEQUENCE [LARGE SCALE GENOMIC DNA]</scope>
    <source>
        <strain evidence="1 2">CCAP 1448/3</strain>
    </source>
</reference>
<organism evidence="1 2">
    <name type="scientific">Merismopedia glauca CCAP 1448/3</name>
    <dbReference type="NCBI Taxonomy" id="1296344"/>
    <lineage>
        <taxon>Bacteria</taxon>
        <taxon>Bacillati</taxon>
        <taxon>Cyanobacteriota</taxon>
        <taxon>Cyanophyceae</taxon>
        <taxon>Synechococcales</taxon>
        <taxon>Merismopediaceae</taxon>
        <taxon>Merismopedia</taxon>
    </lineage>
</organism>
<dbReference type="NCBIfam" id="NF038127">
    <property type="entry name" value="FDP_fam"/>
    <property type="match status" value="1"/>
</dbReference>
<sequence>MIQFHQTLVINIYVWLDSFSHKILMPRQSLWKSRNLELGTLTSMFLAKIICHKSLAQISVVAGGAALLTLSTAITKPANAADFSFRGSLNDVNEVQLFNFSIGNTSNVTLKTLSYAGGVQADGTAIANGGFDPILSLFDGNGNFIADNDDGSEVIDPVTGRSWDSLFASTLNAGHYTVAVSMYPQFRAGNNLSDGFRYNTSGGSNFGDRTSNWAFDVLNADYASNPTGVPEPTTILGTVVFGTLGGRTFWKKRKSQKKA</sequence>
<comment type="caution">
    <text evidence="1">The sequence shown here is derived from an EMBL/GenBank/DDBJ whole genome shotgun (WGS) entry which is preliminary data.</text>
</comment>
<proteinExistence type="predicted"/>
<dbReference type="Gene3D" id="2.60.120.380">
    <property type="match status" value="1"/>
</dbReference>
<dbReference type="EMBL" id="PVWJ01000153">
    <property type="protein sequence ID" value="PSB00857.1"/>
    <property type="molecule type" value="Genomic_DNA"/>
</dbReference>
<evidence type="ECO:0000313" key="2">
    <source>
        <dbReference type="Proteomes" id="UP000238762"/>
    </source>
</evidence>
<keyword evidence="2" id="KW-1185">Reference proteome</keyword>
<name>A0A2T1BY57_9CYAN</name>
<reference evidence="1 2" key="1">
    <citation type="submission" date="2018-02" db="EMBL/GenBank/DDBJ databases">
        <authorList>
            <person name="Cohen D.B."/>
            <person name="Kent A.D."/>
        </authorList>
    </citation>
    <scope>NUCLEOTIDE SEQUENCE [LARGE SCALE GENOMIC DNA]</scope>
    <source>
        <strain evidence="1 2">CCAP 1448/3</strain>
    </source>
</reference>